<evidence type="ECO:0000256" key="1">
    <source>
        <dbReference type="ARBA" id="ARBA00002901"/>
    </source>
</evidence>
<dbReference type="InterPro" id="IPR036688">
    <property type="entry name" value="MoeA_C_domain_IV_sf"/>
</dbReference>
<accession>A0ABT9PLV3</accession>
<comment type="catalytic activity">
    <reaction evidence="6">
        <text>adenylyl-molybdopterin + molybdate = Mo-molybdopterin + AMP + H(+)</text>
        <dbReference type="Rhea" id="RHEA:35047"/>
        <dbReference type="ChEBI" id="CHEBI:15378"/>
        <dbReference type="ChEBI" id="CHEBI:36264"/>
        <dbReference type="ChEBI" id="CHEBI:62727"/>
        <dbReference type="ChEBI" id="CHEBI:71302"/>
        <dbReference type="ChEBI" id="CHEBI:456215"/>
        <dbReference type="EC" id="2.10.1.1"/>
    </reaction>
</comment>
<dbReference type="InterPro" id="IPR005110">
    <property type="entry name" value="MoeA_linker/N"/>
</dbReference>
<comment type="similarity">
    <text evidence="3 7">Belongs to the MoeA family.</text>
</comment>
<dbReference type="EMBL" id="JAUSQL010000001">
    <property type="protein sequence ID" value="MDP9833447.1"/>
    <property type="molecule type" value="Genomic_DNA"/>
</dbReference>
<evidence type="ECO:0000313" key="10">
    <source>
        <dbReference type="Proteomes" id="UP001230145"/>
    </source>
</evidence>
<dbReference type="Gene3D" id="3.40.980.10">
    <property type="entry name" value="MoaB/Mog-like domain"/>
    <property type="match status" value="1"/>
</dbReference>
<keyword evidence="4 7" id="KW-0500">Molybdenum</keyword>
<evidence type="ECO:0000256" key="4">
    <source>
        <dbReference type="ARBA" id="ARBA00022505"/>
    </source>
</evidence>
<evidence type="ECO:0000256" key="2">
    <source>
        <dbReference type="ARBA" id="ARBA00005046"/>
    </source>
</evidence>
<comment type="pathway">
    <text evidence="2 7">Cofactor biosynthesis; molybdopterin biosynthesis.</text>
</comment>
<feature type="domain" description="MoaB/Mog" evidence="8">
    <location>
        <begin position="199"/>
        <end position="333"/>
    </location>
</feature>
<dbReference type="PANTHER" id="PTHR10192">
    <property type="entry name" value="MOLYBDOPTERIN BIOSYNTHESIS PROTEIN"/>
    <property type="match status" value="1"/>
</dbReference>
<dbReference type="InterPro" id="IPR036135">
    <property type="entry name" value="MoeA_linker/N_sf"/>
</dbReference>
<dbReference type="GO" id="GO:0061599">
    <property type="term" value="F:molybdopterin molybdotransferase activity"/>
    <property type="evidence" value="ECO:0007669"/>
    <property type="project" value="UniProtKB-EC"/>
</dbReference>
<dbReference type="SUPFAM" id="SSF63882">
    <property type="entry name" value="MoeA N-terminal region -like"/>
    <property type="match status" value="1"/>
</dbReference>
<reference evidence="9 10" key="1">
    <citation type="submission" date="2023-07" db="EMBL/GenBank/DDBJ databases">
        <title>Sequencing the genomes of 1000 actinobacteria strains.</title>
        <authorList>
            <person name="Klenk H.-P."/>
        </authorList>
    </citation>
    <scope>NUCLEOTIDE SEQUENCE [LARGE SCALE GENOMIC DNA]</scope>
    <source>
        <strain evidence="9 10">DSM 19515</strain>
    </source>
</reference>
<evidence type="ECO:0000256" key="7">
    <source>
        <dbReference type="RuleBase" id="RU365090"/>
    </source>
</evidence>
<comment type="cofactor">
    <cofactor evidence="7">
        <name>Mg(2+)</name>
        <dbReference type="ChEBI" id="CHEBI:18420"/>
    </cofactor>
</comment>
<dbReference type="Gene3D" id="2.170.190.11">
    <property type="entry name" value="Molybdopterin biosynthesis moea protein, domain 3"/>
    <property type="match status" value="1"/>
</dbReference>
<gene>
    <name evidence="9" type="ORF">J2S45_002126</name>
</gene>
<keyword evidence="7 9" id="KW-0808">Transferase</keyword>
<keyword evidence="7" id="KW-0479">Metal-binding</keyword>
<dbReference type="InterPro" id="IPR036425">
    <property type="entry name" value="MoaB/Mog-like_dom_sf"/>
</dbReference>
<dbReference type="InterPro" id="IPR001453">
    <property type="entry name" value="MoaB/Mog_dom"/>
</dbReference>
<organism evidence="9 10">
    <name type="scientific">Trueperella abortisuis</name>
    <dbReference type="NCBI Taxonomy" id="445930"/>
    <lineage>
        <taxon>Bacteria</taxon>
        <taxon>Bacillati</taxon>
        <taxon>Actinomycetota</taxon>
        <taxon>Actinomycetes</taxon>
        <taxon>Actinomycetales</taxon>
        <taxon>Actinomycetaceae</taxon>
        <taxon>Trueperella</taxon>
    </lineage>
</organism>
<dbReference type="Pfam" id="PF00994">
    <property type="entry name" value="MoCF_biosynth"/>
    <property type="match status" value="1"/>
</dbReference>
<keyword evidence="7" id="KW-0460">Magnesium</keyword>
<dbReference type="Pfam" id="PF03454">
    <property type="entry name" value="MoeA_C"/>
    <property type="match status" value="1"/>
</dbReference>
<evidence type="ECO:0000256" key="3">
    <source>
        <dbReference type="ARBA" id="ARBA00010763"/>
    </source>
</evidence>
<dbReference type="InterPro" id="IPR038987">
    <property type="entry name" value="MoeA-like"/>
</dbReference>
<dbReference type="Proteomes" id="UP001230145">
    <property type="component" value="Unassembled WGS sequence"/>
</dbReference>
<dbReference type="CDD" id="cd00887">
    <property type="entry name" value="MoeA"/>
    <property type="match status" value="1"/>
</dbReference>
<comment type="caution">
    <text evidence="9">The sequence shown here is derived from an EMBL/GenBank/DDBJ whole genome shotgun (WGS) entry which is preliminary data.</text>
</comment>
<protein>
    <recommendedName>
        <fullName evidence="7">Molybdopterin molybdenumtransferase</fullName>
        <ecNumber evidence="7">2.10.1.1</ecNumber>
    </recommendedName>
</protein>
<evidence type="ECO:0000313" key="9">
    <source>
        <dbReference type="EMBL" id="MDP9833447.1"/>
    </source>
</evidence>
<dbReference type="PANTHER" id="PTHR10192:SF5">
    <property type="entry name" value="GEPHYRIN"/>
    <property type="match status" value="1"/>
</dbReference>
<proteinExistence type="inferred from homology"/>
<dbReference type="RefSeq" id="WP_307635394.1">
    <property type="nucleotide sequence ID" value="NZ_JAUSQL010000001.1"/>
</dbReference>
<evidence type="ECO:0000259" key="8">
    <source>
        <dbReference type="SMART" id="SM00852"/>
    </source>
</evidence>
<dbReference type="SUPFAM" id="SSF63867">
    <property type="entry name" value="MoeA C-terminal domain-like"/>
    <property type="match status" value="1"/>
</dbReference>
<sequence>MSAMTTPEAYLASILEAFCPRRLASETVPLAGALGRTLANDAAALLSVPPFDNSAMDGFAVRVGDFVGRGPWRFAVVSDIAAGSVGQELAGVALGRALAGDAALPPAARIMTGASVPDWADAVVKVEDTDAPAGASDLPATVQVTAAPRLGHNIRRAGEDLAAGSLALPAGSVLGARSLSALAAIGYGRVAVVRRPRVGVVATGSELARPGDPLSPGMIPDSNSTLLSMLVREAGGEPTEVVTVADTAEAFAAALPTDVDLIVTSGGVSMGAFDPVKEYGLAHGWAFTKVAMQPGKPQGHGVSPAGVPVICLPGNPVSVAVSFRLFVRPYLARLLGQAERPARTLPAGAAWNTPAGRRQYLPARVTGEPAVVVPVHERGSGSHLVAALRDAEVLAVVPADKEEVRPGDLLQVIGL</sequence>
<keyword evidence="5 7" id="KW-0501">Molybdenum cofactor biosynthesis</keyword>
<dbReference type="SMART" id="SM00852">
    <property type="entry name" value="MoCF_biosynth"/>
    <property type="match status" value="1"/>
</dbReference>
<dbReference type="Pfam" id="PF03453">
    <property type="entry name" value="MoeA_N"/>
    <property type="match status" value="1"/>
</dbReference>
<dbReference type="InterPro" id="IPR005111">
    <property type="entry name" value="MoeA_C_domain_IV"/>
</dbReference>
<keyword evidence="10" id="KW-1185">Reference proteome</keyword>
<comment type="function">
    <text evidence="1 7">Catalyzes the insertion of molybdate into adenylated molybdopterin with the concomitant release of AMP.</text>
</comment>
<dbReference type="SUPFAM" id="SSF53218">
    <property type="entry name" value="Molybdenum cofactor biosynthesis proteins"/>
    <property type="match status" value="1"/>
</dbReference>
<dbReference type="Gene3D" id="3.90.105.10">
    <property type="entry name" value="Molybdopterin biosynthesis moea protein, domain 2"/>
    <property type="match status" value="1"/>
</dbReference>
<name>A0ABT9PLV3_9ACTO</name>
<dbReference type="Gene3D" id="2.40.340.10">
    <property type="entry name" value="MoeA, C-terminal, domain IV"/>
    <property type="match status" value="1"/>
</dbReference>
<evidence type="ECO:0000256" key="6">
    <source>
        <dbReference type="ARBA" id="ARBA00047317"/>
    </source>
</evidence>
<dbReference type="NCBIfam" id="NF045515">
    <property type="entry name" value="Glp_gephyrin"/>
    <property type="match status" value="1"/>
</dbReference>
<dbReference type="EC" id="2.10.1.1" evidence="7"/>
<evidence type="ECO:0000256" key="5">
    <source>
        <dbReference type="ARBA" id="ARBA00023150"/>
    </source>
</evidence>